<name>A0A1G6KLY2_9PSEU</name>
<evidence type="ECO:0000313" key="1">
    <source>
        <dbReference type="EMBL" id="SDC32050.1"/>
    </source>
</evidence>
<dbReference type="OrthoDB" id="3686432at2"/>
<accession>A0A1G6KLY2</accession>
<organism evidence="1 2">
    <name type="scientific">Actinokineospora iranica</name>
    <dbReference type="NCBI Taxonomy" id="1271860"/>
    <lineage>
        <taxon>Bacteria</taxon>
        <taxon>Bacillati</taxon>
        <taxon>Actinomycetota</taxon>
        <taxon>Actinomycetes</taxon>
        <taxon>Pseudonocardiales</taxon>
        <taxon>Pseudonocardiaceae</taxon>
        <taxon>Actinokineospora</taxon>
    </lineage>
</organism>
<dbReference type="Proteomes" id="UP000199501">
    <property type="component" value="Unassembled WGS sequence"/>
</dbReference>
<protein>
    <recommendedName>
        <fullName evidence="3">ABC-2 family transporter protein</fullName>
    </recommendedName>
</protein>
<reference evidence="2" key="1">
    <citation type="submission" date="2016-10" db="EMBL/GenBank/DDBJ databases">
        <authorList>
            <person name="Varghese N."/>
            <person name="Submissions S."/>
        </authorList>
    </citation>
    <scope>NUCLEOTIDE SEQUENCE [LARGE SCALE GENOMIC DNA]</scope>
    <source>
        <strain evidence="2">IBRC-M 10403</strain>
    </source>
</reference>
<evidence type="ECO:0008006" key="3">
    <source>
        <dbReference type="Google" id="ProtNLM"/>
    </source>
</evidence>
<evidence type="ECO:0000313" key="2">
    <source>
        <dbReference type="Proteomes" id="UP000199501"/>
    </source>
</evidence>
<gene>
    <name evidence="1" type="ORF">SAMN05216174_101988</name>
</gene>
<dbReference type="AlphaFoldDB" id="A0A1G6KLY2"/>
<keyword evidence="2" id="KW-1185">Reference proteome</keyword>
<sequence length="336" mass="33710">MSTHSPGRPAALVVALSVAGAVVAAVLGLLTFGVQASARPDAVPLAVSAPDALRPAAERIARHGGDAVAWRVESPDSARRALADKDVYGILELAPTPGGPGATVVLSGAVNPQGAQVAQPILTAAAQAVGGEVRTVTLHPASPAGRVAPLAATVLLWVGGLVAGIGLLLLGKRIDGAPRPAHRIGLVAGVSVAGVAAVAGLLALWDADLPLTVPVLGYLLLVAVAFSALQGALLRLLGVRAMAVLGPLYLIAPAVAGQIPEMLDPAYRALLWSWTPFRFATEGLRSLIQGAGSAPDVALGLVVLGALAVAGLAVLLVPPRPETARPVREPESAVSR</sequence>
<dbReference type="RefSeq" id="WP_091448807.1">
    <property type="nucleotide sequence ID" value="NZ_FMZZ01000001.1"/>
</dbReference>
<proteinExistence type="predicted"/>
<dbReference type="EMBL" id="FMZZ01000001">
    <property type="protein sequence ID" value="SDC32050.1"/>
    <property type="molecule type" value="Genomic_DNA"/>
</dbReference>
<dbReference type="STRING" id="1271860.SAMN05216174_101988"/>